<feature type="region of interest" description="Disordered" evidence="1">
    <location>
        <begin position="22"/>
        <end position="42"/>
    </location>
</feature>
<proteinExistence type="predicted"/>
<dbReference type="KEGG" id="vg:34568046"/>
<evidence type="ECO:0000313" key="3">
    <source>
        <dbReference type="Proteomes" id="UP000201566"/>
    </source>
</evidence>
<dbReference type="GeneID" id="34568046"/>
<feature type="compositionally biased region" description="Basic and acidic residues" evidence="1">
    <location>
        <begin position="22"/>
        <end position="31"/>
    </location>
</feature>
<sequence>MGACRCRLGQRLGAVRCLDQPRRPVDHQERARHLHGHHRRRRHLPQRRLDFVLDQDQRLVQETSLSSRGVFFKRERERERERRENKDVMM</sequence>
<dbReference type="Proteomes" id="UP000201566">
    <property type="component" value="Segment"/>
</dbReference>
<evidence type="ECO:0000256" key="1">
    <source>
        <dbReference type="SAM" id="MobiDB-lite"/>
    </source>
</evidence>
<gene>
    <name evidence="2" type="ORF">pdul_cds_782</name>
</gene>
<name>A0A291AUE0_9VIRU</name>
<reference evidence="2 3" key="1">
    <citation type="journal article" date="2013" name="Science">
        <title>Pandoraviruses: amoeba viruses with genomes up to 2.5 Mb reaching that of parasitic eukaryotes.</title>
        <authorList>
            <person name="Philippe N."/>
            <person name="Legendre M."/>
            <person name="Doutre G."/>
            <person name="Coute Y."/>
            <person name="Poirot O."/>
            <person name="Lescot M."/>
            <person name="Arslan D."/>
            <person name="Seltzer V."/>
            <person name="Bertaux L."/>
            <person name="Bruley C."/>
            <person name="Garin J."/>
            <person name="Claverie J.M."/>
            <person name="Abergel C."/>
        </authorList>
    </citation>
    <scope>NUCLEOTIDE SEQUENCE [LARGE SCALE GENOMIC DNA]</scope>
    <source>
        <strain evidence="2">Melbourne</strain>
    </source>
</reference>
<dbReference type="RefSeq" id="YP_009430256.1">
    <property type="nucleotide sequence ID" value="NC_021858.1"/>
</dbReference>
<accession>A0A291AUE0</accession>
<organism evidence="2 3">
    <name type="scientific">Pandoravirus dulcis</name>
    <dbReference type="NCBI Taxonomy" id="1349409"/>
    <lineage>
        <taxon>Viruses</taxon>
        <taxon>Pandoravirus</taxon>
    </lineage>
</organism>
<feature type="compositionally biased region" description="Basic residues" evidence="1">
    <location>
        <begin position="32"/>
        <end position="42"/>
    </location>
</feature>
<protein>
    <submittedName>
        <fullName evidence="2">Uncharacterized protein</fullName>
    </submittedName>
</protein>
<dbReference type="EMBL" id="KC977570">
    <property type="protein sequence ID" value="ATE82547.1"/>
    <property type="molecule type" value="Genomic_DNA"/>
</dbReference>
<evidence type="ECO:0000313" key="2">
    <source>
        <dbReference type="EMBL" id="ATE82547.1"/>
    </source>
</evidence>